<dbReference type="CDD" id="cd20184">
    <property type="entry name" value="M34_peptidase_like"/>
    <property type="match status" value="1"/>
</dbReference>
<comment type="subcellular location">
    <subcellularLocation>
        <location evidence="1">Secreted</location>
    </subcellularLocation>
</comment>
<dbReference type="GO" id="GO:0008237">
    <property type="term" value="F:metallopeptidase activity"/>
    <property type="evidence" value="ECO:0007669"/>
    <property type="project" value="InterPro"/>
</dbReference>
<dbReference type="InterPro" id="IPR024079">
    <property type="entry name" value="MetalloPept_cat_dom_sf"/>
</dbReference>
<evidence type="ECO:0000259" key="4">
    <source>
        <dbReference type="PROSITE" id="PS51995"/>
    </source>
</evidence>
<keyword evidence="3" id="KW-1133">Transmembrane helix</keyword>
<evidence type="ECO:0000256" key="1">
    <source>
        <dbReference type="ARBA" id="ARBA00004613"/>
    </source>
</evidence>
<dbReference type="EMBL" id="QUSM01000002">
    <property type="protein sequence ID" value="RGD75639.1"/>
    <property type="molecule type" value="Genomic_DNA"/>
</dbReference>
<comment type="caution">
    <text evidence="5">The sequence shown here is derived from an EMBL/GenBank/DDBJ whole genome shotgun (WGS) entry which is preliminary data.</text>
</comment>
<dbReference type="Proteomes" id="UP000261212">
    <property type="component" value="Unassembled WGS sequence"/>
</dbReference>
<dbReference type="PROSITE" id="PS51995">
    <property type="entry name" value="ATLF"/>
    <property type="match status" value="1"/>
</dbReference>
<reference evidence="5 6" key="1">
    <citation type="submission" date="2018-08" db="EMBL/GenBank/DDBJ databases">
        <title>A genome reference for cultivated species of the human gut microbiota.</title>
        <authorList>
            <person name="Zou Y."/>
            <person name="Xue W."/>
            <person name="Luo G."/>
        </authorList>
    </citation>
    <scope>NUCLEOTIDE SEQUENCE [LARGE SCALE GENOMIC DNA]</scope>
    <source>
        <strain evidence="5 6">AM25-6</strain>
    </source>
</reference>
<keyword evidence="3" id="KW-0812">Transmembrane</keyword>
<organism evidence="5 6">
    <name type="scientific">Anaerofustis stercorihominis</name>
    <dbReference type="NCBI Taxonomy" id="214853"/>
    <lineage>
        <taxon>Bacteria</taxon>
        <taxon>Bacillati</taxon>
        <taxon>Bacillota</taxon>
        <taxon>Clostridia</taxon>
        <taxon>Eubacteriales</taxon>
        <taxon>Eubacteriaceae</taxon>
        <taxon>Anaerofustis</taxon>
    </lineage>
</organism>
<accession>A0A3E3E391</accession>
<dbReference type="SUPFAM" id="SSF55486">
    <property type="entry name" value="Metalloproteases ('zincins'), catalytic domain"/>
    <property type="match status" value="1"/>
</dbReference>
<dbReference type="GO" id="GO:0005576">
    <property type="term" value="C:extracellular region"/>
    <property type="evidence" value="ECO:0007669"/>
    <property type="project" value="UniProtKB-SubCell"/>
</dbReference>
<evidence type="ECO:0000256" key="3">
    <source>
        <dbReference type="SAM" id="Phobius"/>
    </source>
</evidence>
<evidence type="ECO:0000313" key="5">
    <source>
        <dbReference type="EMBL" id="RGD75639.1"/>
    </source>
</evidence>
<gene>
    <name evidence="5" type="ORF">DW687_04765</name>
</gene>
<dbReference type="AlphaFoldDB" id="A0A3E3E391"/>
<dbReference type="Pfam" id="PF07737">
    <property type="entry name" value="ATLF"/>
    <property type="match status" value="1"/>
</dbReference>
<sequence>MKSERTTHKKIIVISIIVLSLIISFFIIQYKTPDVFIDTSDVATEHIIDANKVPLSSKPKVKTVVKKKVKVQKMKKPAKKTTKKVTSKTKKYATKSISYNKQTKKNTTVKTTVKTQTKKKSKKKTITTTTKTTVVTTVTTLTSYTGNINTSVPKASSRLRSMFKSKGYKIKYDSKVSYAGKFDPGRKEIVLKRDSTVAYHEFGHFVAFMGGRADVSGEFKDIYNSEKSKYNYSNKAYATQSSSEYFAESYKNYVLEGSKLKKERPQTYSYMSKVLGRI</sequence>
<dbReference type="InterPro" id="IPR014781">
    <property type="entry name" value="Anthrax_toxin_lethal/edema_N/C"/>
</dbReference>
<dbReference type="InterPro" id="IPR047568">
    <property type="entry name" value="ATLF-like_dom"/>
</dbReference>
<dbReference type="RefSeq" id="WP_117531907.1">
    <property type="nucleotide sequence ID" value="NZ_QUSM01000002.1"/>
</dbReference>
<name>A0A3E3E391_9FIRM</name>
<evidence type="ECO:0000256" key="2">
    <source>
        <dbReference type="ARBA" id="ARBA00022525"/>
    </source>
</evidence>
<dbReference type="Gene3D" id="3.40.390.10">
    <property type="entry name" value="Collagenase (Catalytic Domain)"/>
    <property type="match status" value="1"/>
</dbReference>
<evidence type="ECO:0000313" key="6">
    <source>
        <dbReference type="Proteomes" id="UP000261212"/>
    </source>
</evidence>
<protein>
    <recommendedName>
        <fullName evidence="4">ATLF-like domain-containing protein</fullName>
    </recommendedName>
</protein>
<keyword evidence="3" id="KW-0472">Membrane</keyword>
<feature type="transmembrane region" description="Helical" evidence="3">
    <location>
        <begin position="12"/>
        <end position="30"/>
    </location>
</feature>
<feature type="domain" description="ATLF-like" evidence="4">
    <location>
        <begin position="62"/>
        <end position="276"/>
    </location>
</feature>
<keyword evidence="2" id="KW-0964">Secreted</keyword>
<proteinExistence type="predicted"/>